<keyword evidence="8 13" id="KW-0949">S-adenosyl-L-methionine</keyword>
<dbReference type="PROSITE" id="PS51686">
    <property type="entry name" value="SAM_MT_RSMB_NOP"/>
    <property type="match status" value="1"/>
</dbReference>
<dbReference type="NCBIfam" id="TIGR00563">
    <property type="entry name" value="rsmB"/>
    <property type="match status" value="1"/>
</dbReference>
<dbReference type="InterPro" id="IPR004573">
    <property type="entry name" value="rRNA_ssu_MeTfrase_B"/>
</dbReference>
<dbReference type="Gene3D" id="1.10.940.10">
    <property type="entry name" value="NusB-like"/>
    <property type="match status" value="1"/>
</dbReference>
<evidence type="ECO:0000256" key="6">
    <source>
        <dbReference type="ARBA" id="ARBA00022603"/>
    </source>
</evidence>
<dbReference type="PRINTS" id="PR02008">
    <property type="entry name" value="RCMTFAMILY"/>
</dbReference>
<gene>
    <name evidence="15" type="ORF">TBH_C0409</name>
</gene>
<keyword evidence="6 13" id="KW-0489">Methyltransferase</keyword>
<dbReference type="Pfam" id="PF01189">
    <property type="entry name" value="Methyltr_RsmB-F"/>
    <property type="match status" value="1"/>
</dbReference>
<evidence type="ECO:0000256" key="3">
    <source>
        <dbReference type="ARBA" id="ARBA00012140"/>
    </source>
</evidence>
<dbReference type="NCBIfam" id="NF008149">
    <property type="entry name" value="PRK10901.1"/>
    <property type="match status" value="1"/>
</dbReference>
<keyword evidence="5" id="KW-0698">rRNA processing</keyword>
<dbReference type="SUPFAM" id="SSF53335">
    <property type="entry name" value="S-adenosyl-L-methionine-dependent methyltransferases"/>
    <property type="match status" value="1"/>
</dbReference>
<dbReference type="GO" id="GO:0006355">
    <property type="term" value="P:regulation of DNA-templated transcription"/>
    <property type="evidence" value="ECO:0007669"/>
    <property type="project" value="InterPro"/>
</dbReference>
<dbReference type="AlphaFoldDB" id="A0A7U6GGT2"/>
<comment type="subcellular location">
    <subcellularLocation>
        <location evidence="2">Cytoplasm</location>
    </subcellularLocation>
</comment>
<evidence type="ECO:0000256" key="4">
    <source>
        <dbReference type="ARBA" id="ARBA00022490"/>
    </source>
</evidence>
<dbReference type="Proteomes" id="UP000031631">
    <property type="component" value="Chromosome"/>
</dbReference>
<evidence type="ECO:0000256" key="8">
    <source>
        <dbReference type="ARBA" id="ARBA00022691"/>
    </source>
</evidence>
<dbReference type="InterPro" id="IPR006027">
    <property type="entry name" value="NusB_RsmB_TIM44"/>
</dbReference>
<evidence type="ECO:0000259" key="14">
    <source>
        <dbReference type="PROSITE" id="PS51686"/>
    </source>
</evidence>
<dbReference type="Pfam" id="PF01029">
    <property type="entry name" value="NusB"/>
    <property type="match status" value="1"/>
</dbReference>
<name>A0A7U6GGT2_9GAMM</name>
<comment type="similarity">
    <text evidence="13">Belongs to the class I-like SAM-binding methyltransferase superfamily. RsmB/NOP family.</text>
</comment>
<evidence type="ECO:0000256" key="9">
    <source>
        <dbReference type="ARBA" id="ARBA00022884"/>
    </source>
</evidence>
<dbReference type="PANTHER" id="PTHR22807:SF61">
    <property type="entry name" value="NOL1_NOP2_SUN FAMILY PROTEIN _ ANTITERMINATION NUSB DOMAIN-CONTAINING PROTEIN"/>
    <property type="match status" value="1"/>
</dbReference>
<sequence length="453" mass="49958">MAEQDKPWARSRKPGNGGSGAVLRAQLALVLREVLEGRSLNDALRRGQEKVPSRDRALLAELAYGVCRHYFSLEALAGMLLRQPLKDKDLDVQALLLGGLYQLLHTRIPAHAAIGETAGAARVLRKKWAVGLVNGVLRHFQREQEALLSRLEQMNSRQVRYQLPDWLIGELKKAWPEQAEAVIAGLSLRPPFTIRVNLQRNSLSEYASLLKEAGMTARPLKGIPSALMLDEAVSVEELPGFFQGAVSVQDGGAQLAAFLLDAQPGMTVLDACAAPGGKTGHILEHTRDLQLTAVDFDPGRLERVAQNMARLGFRANLARGDASHPRGAWAEQAYDRILADVPCTATGVIRRHPDIRLLRRPADVQNLQLRQQQILDALWSLLQPGGKMLYATCSLLPQENDEQVERFLLKQPDASAVMLPPGRGMMTTHGLQLLPDTLETDGFYYALLEKRAD</sequence>
<dbReference type="KEGG" id="tbn:TBH_C0409"/>
<keyword evidence="4" id="KW-0963">Cytoplasm</keyword>
<dbReference type="CDD" id="cd02440">
    <property type="entry name" value="AdoMet_MTases"/>
    <property type="match status" value="1"/>
</dbReference>
<keyword evidence="7 13" id="KW-0808">Transferase</keyword>
<evidence type="ECO:0000256" key="7">
    <source>
        <dbReference type="ARBA" id="ARBA00022679"/>
    </source>
</evidence>
<keyword evidence="9 13" id="KW-0694">RNA-binding</keyword>
<dbReference type="Gene3D" id="3.30.70.1170">
    <property type="entry name" value="Sun protein, domain 3"/>
    <property type="match status" value="1"/>
</dbReference>
<evidence type="ECO:0000256" key="11">
    <source>
        <dbReference type="ARBA" id="ARBA00031088"/>
    </source>
</evidence>
<feature type="binding site" evidence="13">
    <location>
        <position position="295"/>
    </location>
    <ligand>
        <name>S-adenosyl-L-methionine</name>
        <dbReference type="ChEBI" id="CHEBI:59789"/>
    </ligand>
</feature>
<dbReference type="GO" id="GO:0008649">
    <property type="term" value="F:rRNA methyltransferase activity"/>
    <property type="evidence" value="ECO:0007669"/>
    <property type="project" value="InterPro"/>
</dbReference>
<dbReference type="InterPro" id="IPR049560">
    <property type="entry name" value="MeTrfase_RsmB-F_NOP2_cat"/>
</dbReference>
<feature type="active site" description="Nucleophile" evidence="13">
    <location>
        <position position="393"/>
    </location>
</feature>
<evidence type="ECO:0000313" key="15">
    <source>
        <dbReference type="EMBL" id="BAO43354.1"/>
    </source>
</evidence>
<feature type="binding site" evidence="13">
    <location>
        <position position="321"/>
    </location>
    <ligand>
        <name>S-adenosyl-L-methionine</name>
        <dbReference type="ChEBI" id="CHEBI:59789"/>
    </ligand>
</feature>
<evidence type="ECO:0000256" key="12">
    <source>
        <dbReference type="ARBA" id="ARBA00047283"/>
    </source>
</evidence>
<feature type="domain" description="SAM-dependent MTase RsmB/NOP-type" evidence="14">
    <location>
        <begin position="182"/>
        <end position="451"/>
    </location>
</feature>
<evidence type="ECO:0000313" key="16">
    <source>
        <dbReference type="Proteomes" id="UP000031631"/>
    </source>
</evidence>
<dbReference type="EC" id="2.1.1.176" evidence="3"/>
<reference evidence="15 16" key="1">
    <citation type="journal article" date="2014" name="PLoS ONE">
        <title>Physiological and genomic features of a novel sulfur-oxidizing gammaproteobacterium belonging to a previously uncultivated symbiotic lineage isolated from a hydrothermal vent.</title>
        <authorList>
            <person name="Nunoura T."/>
            <person name="Takaki Y."/>
            <person name="Kazama H."/>
            <person name="Kakuta J."/>
            <person name="Shimamura S."/>
            <person name="Makita H."/>
            <person name="Hirai M."/>
            <person name="Miyazaki M."/>
            <person name="Takai K."/>
        </authorList>
    </citation>
    <scope>NUCLEOTIDE SEQUENCE [LARGE SCALE GENOMIC DNA]</scope>
    <source>
        <strain evidence="15 16">Hiromi1</strain>
    </source>
</reference>
<dbReference type="EMBL" id="AP012273">
    <property type="protein sequence ID" value="BAO43354.1"/>
    <property type="molecule type" value="Genomic_DNA"/>
</dbReference>
<feature type="binding site" evidence="13">
    <location>
        <position position="340"/>
    </location>
    <ligand>
        <name>S-adenosyl-L-methionine</name>
        <dbReference type="ChEBI" id="CHEBI:59789"/>
    </ligand>
</feature>
<dbReference type="PANTHER" id="PTHR22807">
    <property type="entry name" value="NOP2 YEAST -RELATED NOL1/NOP2/FMU SUN DOMAIN-CONTAINING"/>
    <property type="match status" value="1"/>
</dbReference>
<evidence type="ECO:0000256" key="1">
    <source>
        <dbReference type="ARBA" id="ARBA00002724"/>
    </source>
</evidence>
<dbReference type="InterPro" id="IPR023267">
    <property type="entry name" value="RCMT"/>
</dbReference>
<keyword evidence="16" id="KW-1185">Reference proteome</keyword>
<accession>A0A7U6GGT2</accession>
<dbReference type="InterPro" id="IPR029063">
    <property type="entry name" value="SAM-dependent_MTases_sf"/>
</dbReference>
<dbReference type="GO" id="GO:0003723">
    <property type="term" value="F:RNA binding"/>
    <property type="evidence" value="ECO:0007669"/>
    <property type="project" value="UniProtKB-UniRule"/>
</dbReference>
<dbReference type="InterPro" id="IPR054728">
    <property type="entry name" value="RsmB-like_ferredoxin"/>
</dbReference>
<dbReference type="SUPFAM" id="SSF48013">
    <property type="entry name" value="NusB-like"/>
    <property type="match status" value="1"/>
</dbReference>
<feature type="binding site" evidence="13">
    <location>
        <begin position="272"/>
        <end position="278"/>
    </location>
    <ligand>
        <name>S-adenosyl-L-methionine</name>
        <dbReference type="ChEBI" id="CHEBI:59789"/>
    </ligand>
</feature>
<dbReference type="OrthoDB" id="9810297at2"/>
<comment type="catalytic activity">
    <reaction evidence="12">
        <text>cytidine(967) in 16S rRNA + S-adenosyl-L-methionine = 5-methylcytidine(967) in 16S rRNA + S-adenosyl-L-homocysteine + H(+)</text>
        <dbReference type="Rhea" id="RHEA:42748"/>
        <dbReference type="Rhea" id="RHEA-COMP:10219"/>
        <dbReference type="Rhea" id="RHEA-COMP:10220"/>
        <dbReference type="ChEBI" id="CHEBI:15378"/>
        <dbReference type="ChEBI" id="CHEBI:57856"/>
        <dbReference type="ChEBI" id="CHEBI:59789"/>
        <dbReference type="ChEBI" id="CHEBI:74483"/>
        <dbReference type="ChEBI" id="CHEBI:82748"/>
        <dbReference type="EC" id="2.1.1.176"/>
    </reaction>
</comment>
<dbReference type="Gene3D" id="3.40.50.150">
    <property type="entry name" value="Vaccinia Virus protein VP39"/>
    <property type="match status" value="1"/>
</dbReference>
<comment type="function">
    <text evidence="1">Specifically methylates the cytosine at position 967 (m5C967) of 16S rRNA.</text>
</comment>
<dbReference type="InterPro" id="IPR001678">
    <property type="entry name" value="MeTrfase_RsmB-F_NOP2_dom"/>
</dbReference>
<organism evidence="15 16">
    <name type="scientific">Thiolapillus brandeum</name>
    <dbReference type="NCBI Taxonomy" id="1076588"/>
    <lineage>
        <taxon>Bacteria</taxon>
        <taxon>Pseudomonadati</taxon>
        <taxon>Pseudomonadota</taxon>
        <taxon>Gammaproteobacteria</taxon>
        <taxon>Chromatiales</taxon>
        <taxon>Sedimenticolaceae</taxon>
        <taxon>Thiolapillus</taxon>
    </lineage>
</organism>
<dbReference type="InterPro" id="IPR035926">
    <property type="entry name" value="NusB-like_sf"/>
</dbReference>
<dbReference type="GO" id="GO:0005737">
    <property type="term" value="C:cytoplasm"/>
    <property type="evidence" value="ECO:0007669"/>
    <property type="project" value="UniProtKB-SubCell"/>
</dbReference>
<dbReference type="Pfam" id="PF22458">
    <property type="entry name" value="RsmF-B_ferredox"/>
    <property type="match status" value="1"/>
</dbReference>
<dbReference type="FunFam" id="3.40.50.150:FF:000022">
    <property type="entry name" value="Ribosomal RNA small subunit methyltransferase B"/>
    <property type="match status" value="1"/>
</dbReference>
<evidence type="ECO:0000256" key="2">
    <source>
        <dbReference type="ARBA" id="ARBA00004496"/>
    </source>
</evidence>
<proteinExistence type="inferred from homology"/>
<protein>
    <recommendedName>
        <fullName evidence="3">16S rRNA (cytosine(967)-C(5))-methyltransferase</fullName>
        <ecNumber evidence="3">2.1.1.176</ecNumber>
    </recommendedName>
    <alternativeName>
        <fullName evidence="10">16S rRNA m5C967 methyltransferase</fullName>
    </alternativeName>
    <alternativeName>
        <fullName evidence="11">rRNA (cytosine-C(5)-)-methyltransferase RsmB</fullName>
    </alternativeName>
</protein>
<evidence type="ECO:0000256" key="13">
    <source>
        <dbReference type="PROSITE-ProRule" id="PRU01023"/>
    </source>
</evidence>
<evidence type="ECO:0000256" key="5">
    <source>
        <dbReference type="ARBA" id="ARBA00022552"/>
    </source>
</evidence>
<evidence type="ECO:0000256" key="10">
    <source>
        <dbReference type="ARBA" id="ARBA00030399"/>
    </source>
</evidence>